<dbReference type="CDD" id="cd07035">
    <property type="entry name" value="TPP_PYR_POX_like"/>
    <property type="match status" value="1"/>
</dbReference>
<evidence type="ECO:0000259" key="14">
    <source>
        <dbReference type="Pfam" id="PF02775"/>
    </source>
</evidence>
<reference evidence="16 17" key="1">
    <citation type="submission" date="2016-06" db="EMBL/GenBank/DDBJ databases">
        <authorList>
            <person name="Kjaerup R.B."/>
            <person name="Dalgaard T.S."/>
            <person name="Juul-Madsen H.R."/>
        </authorList>
    </citation>
    <scope>NUCLEOTIDE SEQUENCE [LARGE SCALE GENOMIC DNA]</scope>
    <source>
        <strain evidence="16 17">E2464</strain>
    </source>
</reference>
<dbReference type="SUPFAM" id="SSF52467">
    <property type="entry name" value="DHS-like NAD/FAD-binding domain"/>
    <property type="match status" value="1"/>
</dbReference>
<dbReference type="InterPro" id="IPR029061">
    <property type="entry name" value="THDP-binding"/>
</dbReference>
<name>A0A1A2SRP3_9MYCO</name>
<dbReference type="UniPathway" id="UPA00049">
    <property type="reaction ID" value="UER00059"/>
</dbReference>
<evidence type="ECO:0000313" key="17">
    <source>
        <dbReference type="Proteomes" id="UP000093861"/>
    </source>
</evidence>
<dbReference type="PANTHER" id="PTHR18968">
    <property type="entry name" value="THIAMINE PYROPHOSPHATE ENZYMES"/>
    <property type="match status" value="1"/>
</dbReference>
<comment type="pathway">
    <text evidence="2">Amino-acid biosynthesis; L-isoleucine biosynthesis; L-isoleucine from 2-oxobutanoate: step 1/4.</text>
</comment>
<dbReference type="GO" id="GO:0050660">
    <property type="term" value="F:flavin adenine dinucleotide binding"/>
    <property type="evidence" value="ECO:0007669"/>
    <property type="project" value="TreeGrafter"/>
</dbReference>
<evidence type="ECO:0000256" key="10">
    <source>
        <dbReference type="ARBA" id="ARBA00023304"/>
    </source>
</evidence>
<evidence type="ECO:0000256" key="5">
    <source>
        <dbReference type="ARBA" id="ARBA00013145"/>
    </source>
</evidence>
<dbReference type="GO" id="GO:0009099">
    <property type="term" value="P:L-valine biosynthetic process"/>
    <property type="evidence" value="ECO:0007669"/>
    <property type="project" value="UniProtKB-UniPathway"/>
</dbReference>
<dbReference type="UniPathway" id="UPA00047">
    <property type="reaction ID" value="UER00055"/>
</dbReference>
<comment type="pathway">
    <text evidence="3">Amino-acid biosynthesis; L-valine biosynthesis; L-valine from pyruvate: step 1/4.</text>
</comment>
<feature type="domain" description="Thiamine pyrophosphate enzyme TPP-binding" evidence="14">
    <location>
        <begin position="390"/>
        <end position="540"/>
    </location>
</feature>
<dbReference type="EC" id="2.2.1.6" evidence="5"/>
<dbReference type="InterPro" id="IPR012000">
    <property type="entry name" value="Thiamin_PyroP_enz_cen_dom"/>
</dbReference>
<dbReference type="Pfam" id="PF00205">
    <property type="entry name" value="TPP_enzyme_M"/>
    <property type="match status" value="1"/>
</dbReference>
<evidence type="ECO:0000256" key="11">
    <source>
        <dbReference type="ARBA" id="ARBA00048670"/>
    </source>
</evidence>
<keyword evidence="8" id="KW-0274">FAD</keyword>
<keyword evidence="6" id="KW-0028">Amino-acid biosynthesis</keyword>
<evidence type="ECO:0000256" key="12">
    <source>
        <dbReference type="RuleBase" id="RU362132"/>
    </source>
</evidence>
<dbReference type="Gene3D" id="3.40.50.1220">
    <property type="entry name" value="TPP-binding domain"/>
    <property type="match status" value="1"/>
</dbReference>
<organism evidence="16 17">
    <name type="scientific">Mycobacterium colombiense</name>
    <dbReference type="NCBI Taxonomy" id="339268"/>
    <lineage>
        <taxon>Bacteria</taxon>
        <taxon>Bacillati</taxon>
        <taxon>Actinomycetota</taxon>
        <taxon>Actinomycetes</taxon>
        <taxon>Mycobacteriales</taxon>
        <taxon>Mycobacteriaceae</taxon>
        <taxon>Mycobacterium</taxon>
        <taxon>Mycobacterium avium complex (MAC)</taxon>
    </lineage>
</organism>
<dbReference type="GO" id="GO:0030976">
    <property type="term" value="F:thiamine pyrophosphate binding"/>
    <property type="evidence" value="ECO:0007669"/>
    <property type="project" value="InterPro"/>
</dbReference>
<evidence type="ECO:0000256" key="3">
    <source>
        <dbReference type="ARBA" id="ARBA00005025"/>
    </source>
</evidence>
<evidence type="ECO:0000256" key="6">
    <source>
        <dbReference type="ARBA" id="ARBA00022605"/>
    </source>
</evidence>
<dbReference type="GO" id="GO:0000287">
    <property type="term" value="F:magnesium ion binding"/>
    <property type="evidence" value="ECO:0007669"/>
    <property type="project" value="InterPro"/>
</dbReference>
<dbReference type="InterPro" id="IPR000399">
    <property type="entry name" value="TPP-bd_CS"/>
</dbReference>
<keyword evidence="10" id="KW-0100">Branched-chain amino acid biosynthesis</keyword>
<dbReference type="InterPro" id="IPR045229">
    <property type="entry name" value="TPP_enz"/>
</dbReference>
<dbReference type="PROSITE" id="PS00187">
    <property type="entry name" value="TPP_ENZYMES"/>
    <property type="match status" value="1"/>
</dbReference>
<dbReference type="SUPFAM" id="SSF52518">
    <property type="entry name" value="Thiamin diphosphate-binding fold (THDP-binding)"/>
    <property type="match status" value="2"/>
</dbReference>
<dbReference type="Gene3D" id="3.40.50.970">
    <property type="match status" value="2"/>
</dbReference>
<keyword evidence="9 12" id="KW-0786">Thiamine pyrophosphate</keyword>
<evidence type="ECO:0000256" key="4">
    <source>
        <dbReference type="ARBA" id="ARBA00007812"/>
    </source>
</evidence>
<proteinExistence type="inferred from homology"/>
<gene>
    <name evidence="16" type="ORF">A5685_17075</name>
</gene>
<protein>
    <recommendedName>
        <fullName evidence="5">acetolactate synthase</fullName>
        <ecNumber evidence="5">2.2.1.6</ecNumber>
    </recommendedName>
</protein>
<sequence length="544" mass="59213">MDCIFASPIAVMAPVWEVLARRGNDMKLRYFRCRHELLAVSLASGYYKATGRSQIVFLPTSLGVQNASMALSTALQERTPMTALSPDTLSYGDDPDSDPGAEWPALLTDHPGPARNAEAVVKWTKRARTPFDLVHELRRAHFVAESVPQGPTLLEIPFQLLLGEGHLEVPAWVSPAPVVATTEQIDQVARILASAANPIIITEHGGRTDDDRNALIRIAEALSAPVFEFWNPAYHNFPRSHPLYGAGHVEAVLGDVDAILLAGCNGPWHPPHPALRPGCAVIHLEQDPLRPRAAYWGYPTTHTIPGNLSINLVSLAANLQTRSGPRPEAGERWVRYTHGVRAKGNEESCQLSSQATDFVPAPVLFGALHDALPDDAVLVDEITSQLPQMLQFLYARKPFQQYRGWAGGLGTGLGTALGVKLARPQQLVVCIIGDGAWHYNPVPAALGFAQEYGVPLLLVLCNNRQYASQLRNLVKYYPDSAAVREQNFVGNAIEPTPDYVKQAEAYGGLGERVQKSDELSAAMQRGLEAVASGRTFLLDVVVNP</sequence>
<evidence type="ECO:0000313" key="16">
    <source>
        <dbReference type="EMBL" id="OBH66786.1"/>
    </source>
</evidence>
<evidence type="ECO:0000259" key="15">
    <source>
        <dbReference type="Pfam" id="PF02776"/>
    </source>
</evidence>
<dbReference type="Pfam" id="PF02775">
    <property type="entry name" value="TPP_enzyme_C"/>
    <property type="match status" value="1"/>
</dbReference>
<dbReference type="Pfam" id="PF02776">
    <property type="entry name" value="TPP_enzyme_N"/>
    <property type="match status" value="1"/>
</dbReference>
<evidence type="ECO:0000256" key="8">
    <source>
        <dbReference type="ARBA" id="ARBA00022827"/>
    </source>
</evidence>
<evidence type="ECO:0000256" key="2">
    <source>
        <dbReference type="ARBA" id="ARBA00004974"/>
    </source>
</evidence>
<feature type="domain" description="Thiamine pyrophosphate enzyme N-terminal TPP-binding" evidence="15">
    <location>
        <begin position="2"/>
        <end position="86"/>
    </location>
</feature>
<dbReference type="PANTHER" id="PTHR18968:SF13">
    <property type="entry name" value="ACETOLACTATE SYNTHASE CATALYTIC SUBUNIT, MITOCHONDRIAL"/>
    <property type="match status" value="1"/>
</dbReference>
<comment type="similarity">
    <text evidence="4 12">Belongs to the TPP enzyme family.</text>
</comment>
<keyword evidence="7" id="KW-0285">Flavoprotein</keyword>
<comment type="cofactor">
    <cofactor evidence="1">
        <name>thiamine diphosphate</name>
        <dbReference type="ChEBI" id="CHEBI:58937"/>
    </cofactor>
</comment>
<comment type="caution">
    <text evidence="16">The sequence shown here is derived from an EMBL/GenBank/DDBJ whole genome shotgun (WGS) entry which is preliminary data.</text>
</comment>
<evidence type="ECO:0000256" key="1">
    <source>
        <dbReference type="ARBA" id="ARBA00001964"/>
    </source>
</evidence>
<accession>A0A1A2SRP3</accession>
<evidence type="ECO:0000256" key="9">
    <source>
        <dbReference type="ARBA" id="ARBA00023052"/>
    </source>
</evidence>
<dbReference type="InterPro" id="IPR029035">
    <property type="entry name" value="DHS-like_NAD/FAD-binding_dom"/>
</dbReference>
<comment type="catalytic activity">
    <reaction evidence="11">
        <text>2 pyruvate + H(+) = (2S)-2-acetolactate + CO2</text>
        <dbReference type="Rhea" id="RHEA:25249"/>
        <dbReference type="ChEBI" id="CHEBI:15361"/>
        <dbReference type="ChEBI" id="CHEBI:15378"/>
        <dbReference type="ChEBI" id="CHEBI:16526"/>
        <dbReference type="ChEBI" id="CHEBI:58476"/>
        <dbReference type="EC" id="2.2.1.6"/>
    </reaction>
</comment>
<dbReference type="GO" id="GO:0009097">
    <property type="term" value="P:isoleucine biosynthetic process"/>
    <property type="evidence" value="ECO:0007669"/>
    <property type="project" value="UniProtKB-UniPathway"/>
</dbReference>
<evidence type="ECO:0000259" key="13">
    <source>
        <dbReference type="Pfam" id="PF00205"/>
    </source>
</evidence>
<dbReference type="GO" id="GO:0003984">
    <property type="term" value="F:acetolactate synthase activity"/>
    <property type="evidence" value="ECO:0007669"/>
    <property type="project" value="UniProtKB-EC"/>
</dbReference>
<dbReference type="GO" id="GO:0005948">
    <property type="term" value="C:acetolactate synthase complex"/>
    <property type="evidence" value="ECO:0007669"/>
    <property type="project" value="TreeGrafter"/>
</dbReference>
<dbReference type="InterPro" id="IPR011766">
    <property type="entry name" value="TPP_enzyme_TPP-bd"/>
</dbReference>
<dbReference type="InterPro" id="IPR012001">
    <property type="entry name" value="Thiamin_PyroP_enz_TPP-bd_dom"/>
</dbReference>
<feature type="domain" description="Thiamine pyrophosphate enzyme central" evidence="13">
    <location>
        <begin position="185"/>
        <end position="289"/>
    </location>
</feature>
<evidence type="ECO:0000256" key="7">
    <source>
        <dbReference type="ARBA" id="ARBA00022630"/>
    </source>
</evidence>
<dbReference type="Proteomes" id="UP000093861">
    <property type="component" value="Unassembled WGS sequence"/>
</dbReference>
<dbReference type="AlphaFoldDB" id="A0A1A2SRP3"/>
<dbReference type="EMBL" id="LZJS01000007">
    <property type="protein sequence ID" value="OBH66786.1"/>
    <property type="molecule type" value="Genomic_DNA"/>
</dbReference>